<proteinExistence type="predicted"/>
<sequence>MHSYDQRMGVRDGNLTAGRAAPILIVGTSIMALCAVAAVVLIWSVAVPTGPDVCVLTYPGPRNCFVSDRLDAAVVSTVVLGMTSAVAVAASVTLFRRGPWAVGAGVALVLSTGLVAFVAVAWIPAWA</sequence>
<organism evidence="2 3">
    <name type="scientific">Microbacterium trichothecenolyticum</name>
    <name type="common">Aureobacterium trichothecenolyticum</name>
    <dbReference type="NCBI Taxonomy" id="69370"/>
    <lineage>
        <taxon>Bacteria</taxon>
        <taxon>Bacillati</taxon>
        <taxon>Actinomycetota</taxon>
        <taxon>Actinomycetes</taxon>
        <taxon>Micrococcales</taxon>
        <taxon>Microbacteriaceae</taxon>
        <taxon>Microbacterium</taxon>
    </lineage>
</organism>
<evidence type="ECO:0000313" key="2">
    <source>
        <dbReference type="EMBL" id="MDQ1122149.1"/>
    </source>
</evidence>
<comment type="caution">
    <text evidence="2">The sequence shown here is derived from an EMBL/GenBank/DDBJ whole genome shotgun (WGS) entry which is preliminary data.</text>
</comment>
<accession>A0ABU0TT58</accession>
<gene>
    <name evidence="2" type="ORF">QE412_000722</name>
</gene>
<feature type="transmembrane region" description="Helical" evidence="1">
    <location>
        <begin position="72"/>
        <end position="95"/>
    </location>
</feature>
<keyword evidence="1" id="KW-1133">Transmembrane helix</keyword>
<reference evidence="2 3" key="1">
    <citation type="submission" date="2023-07" db="EMBL/GenBank/DDBJ databases">
        <title>Functional and genomic diversity of the sorghum phyllosphere microbiome.</title>
        <authorList>
            <person name="Shade A."/>
        </authorList>
    </citation>
    <scope>NUCLEOTIDE SEQUENCE [LARGE SCALE GENOMIC DNA]</scope>
    <source>
        <strain evidence="2 3">SORGH_AS_1207</strain>
    </source>
</reference>
<keyword evidence="1" id="KW-0472">Membrane</keyword>
<dbReference type="Proteomes" id="UP001226691">
    <property type="component" value="Unassembled WGS sequence"/>
</dbReference>
<feature type="transmembrane region" description="Helical" evidence="1">
    <location>
        <begin position="102"/>
        <end position="123"/>
    </location>
</feature>
<feature type="transmembrane region" description="Helical" evidence="1">
    <location>
        <begin position="21"/>
        <end position="43"/>
    </location>
</feature>
<keyword evidence="3" id="KW-1185">Reference proteome</keyword>
<evidence type="ECO:0000313" key="3">
    <source>
        <dbReference type="Proteomes" id="UP001226691"/>
    </source>
</evidence>
<name>A0ABU0TT58_MICTR</name>
<dbReference type="EMBL" id="JAUTBF010000001">
    <property type="protein sequence ID" value="MDQ1122149.1"/>
    <property type="molecule type" value="Genomic_DNA"/>
</dbReference>
<evidence type="ECO:0000256" key="1">
    <source>
        <dbReference type="SAM" id="Phobius"/>
    </source>
</evidence>
<keyword evidence="1" id="KW-0812">Transmembrane</keyword>
<protein>
    <submittedName>
        <fullName evidence="2">CHASE2 domain-containing sensor protein</fullName>
    </submittedName>
</protein>